<dbReference type="GO" id="GO:0005743">
    <property type="term" value="C:mitochondrial inner membrane"/>
    <property type="evidence" value="ECO:0007669"/>
    <property type="project" value="UniProtKB-SubCell"/>
</dbReference>
<evidence type="ECO:0000256" key="5">
    <source>
        <dbReference type="ARBA" id="ARBA00023128"/>
    </source>
</evidence>
<feature type="non-terminal residue" evidence="8">
    <location>
        <position position="1"/>
    </location>
</feature>
<evidence type="ECO:0000256" key="4">
    <source>
        <dbReference type="ARBA" id="ARBA00022792"/>
    </source>
</evidence>
<proteinExistence type="inferred from homology"/>
<dbReference type="PANTHER" id="PTHR10707">
    <property type="entry name" value="CYTOCHROME C OXIDASE SUBUNIT IV"/>
    <property type="match status" value="1"/>
</dbReference>
<comment type="subcellular location">
    <subcellularLocation>
        <location evidence="1 7">Mitochondrion inner membrane</location>
        <topology evidence="1 7">Single-pass membrane protein</topology>
    </subcellularLocation>
</comment>
<evidence type="ECO:0000313" key="9">
    <source>
        <dbReference type="Proteomes" id="UP000736164"/>
    </source>
</evidence>
<accession>A0A8J7NXC0</accession>
<evidence type="ECO:0000256" key="1">
    <source>
        <dbReference type="ARBA" id="ARBA00004434"/>
    </source>
</evidence>
<evidence type="ECO:0000313" key="8">
    <source>
        <dbReference type="EMBL" id="MBN3321290.1"/>
    </source>
</evidence>
<evidence type="ECO:0000256" key="7">
    <source>
        <dbReference type="RuleBase" id="RU367145"/>
    </source>
</evidence>
<organism evidence="8 9">
    <name type="scientific">Atractosteus spatula</name>
    <name type="common">Alligator gar</name>
    <name type="synonym">Lepisosteus spatula</name>
    <dbReference type="NCBI Taxonomy" id="7917"/>
    <lineage>
        <taxon>Eukaryota</taxon>
        <taxon>Metazoa</taxon>
        <taxon>Chordata</taxon>
        <taxon>Craniata</taxon>
        <taxon>Vertebrata</taxon>
        <taxon>Euteleostomi</taxon>
        <taxon>Actinopterygii</taxon>
        <taxon>Neopterygii</taxon>
        <taxon>Holostei</taxon>
        <taxon>Semionotiformes</taxon>
        <taxon>Lepisosteidae</taxon>
        <taxon>Atractosteus</taxon>
    </lineage>
</organism>
<name>A0A8J7NXC0_ATRSP</name>
<keyword evidence="6 7" id="KW-0472">Membrane</keyword>
<keyword evidence="5 7" id="KW-0496">Mitochondrion</keyword>
<dbReference type="InterPro" id="IPR004203">
    <property type="entry name" value="Cyt_c_oxidase_su4_fam"/>
</dbReference>
<comment type="subunit">
    <text evidence="7">Component of the cytochrome c oxidase (complex IV, CIV), a multisubunit enzyme composed of 14 subunits.</text>
</comment>
<dbReference type="GO" id="GO:0006123">
    <property type="term" value="P:mitochondrial electron transport, cytochrome c to oxygen"/>
    <property type="evidence" value="ECO:0007669"/>
    <property type="project" value="InterPro"/>
</dbReference>
<gene>
    <name evidence="8" type="primary">Cox42_0</name>
    <name evidence="8" type="ORF">GTO95_0000018</name>
</gene>
<protein>
    <recommendedName>
        <fullName evidence="7">Cytochrome c oxidase subunit 4</fullName>
    </recommendedName>
</protein>
<feature type="transmembrane region" description="Helical" evidence="7">
    <location>
        <begin position="6"/>
        <end position="23"/>
    </location>
</feature>
<keyword evidence="7" id="KW-0812">Transmembrane</keyword>
<comment type="caution">
    <text evidence="8">The sequence shown here is derived from an EMBL/GenBank/DDBJ whole genome shotgun (WGS) entry which is preliminary data.</text>
</comment>
<dbReference type="EMBL" id="JAAWVO010054542">
    <property type="protein sequence ID" value="MBN3321290.1"/>
    <property type="molecule type" value="Genomic_DNA"/>
</dbReference>
<comment type="function">
    <text evidence="7">Component of the cytochrome c oxidase, the last enzyme in the mitochondrial electron transport chain which drives oxidative phosphorylation.</text>
</comment>
<reference evidence="8" key="1">
    <citation type="journal article" date="2021" name="Cell">
        <title>Tracing the genetic footprints of vertebrate landing in non-teleost ray-finned fishes.</title>
        <authorList>
            <person name="Bi X."/>
            <person name="Wang K."/>
            <person name="Yang L."/>
            <person name="Pan H."/>
            <person name="Jiang H."/>
            <person name="Wei Q."/>
            <person name="Fang M."/>
            <person name="Yu H."/>
            <person name="Zhu C."/>
            <person name="Cai Y."/>
            <person name="He Y."/>
            <person name="Gan X."/>
            <person name="Zeng H."/>
            <person name="Yu D."/>
            <person name="Zhu Y."/>
            <person name="Jiang H."/>
            <person name="Qiu Q."/>
            <person name="Yang H."/>
            <person name="Zhang Y.E."/>
            <person name="Wang W."/>
            <person name="Zhu M."/>
            <person name="He S."/>
            <person name="Zhang G."/>
        </authorList>
    </citation>
    <scope>NUCLEOTIDE SEQUENCE</scope>
    <source>
        <strain evidence="8">Allg_001</strain>
    </source>
</reference>
<evidence type="ECO:0000256" key="6">
    <source>
        <dbReference type="ARBA" id="ARBA00023136"/>
    </source>
</evidence>
<keyword evidence="4 7" id="KW-0999">Mitochondrion inner membrane</keyword>
<dbReference type="Pfam" id="PF02936">
    <property type="entry name" value="COX4"/>
    <property type="match status" value="1"/>
</dbReference>
<dbReference type="PRINTS" id="PR01873">
    <property type="entry name" value="CYTCOXIDASE4"/>
</dbReference>
<comment type="pathway">
    <text evidence="2 7">Energy metabolism; oxidative phosphorylation.</text>
</comment>
<dbReference type="SUPFAM" id="SSF81406">
    <property type="entry name" value="Mitochondrial cytochrome c oxidase subunit IV"/>
    <property type="match status" value="1"/>
</dbReference>
<keyword evidence="7" id="KW-1133">Transmembrane helix</keyword>
<dbReference type="InterPro" id="IPR036639">
    <property type="entry name" value="Cyt_c_oxidase_su4_sf"/>
</dbReference>
<comment type="similarity">
    <text evidence="3 7">Belongs to the cytochrome c oxidase IV family.</text>
</comment>
<evidence type="ECO:0000256" key="3">
    <source>
        <dbReference type="ARBA" id="ARBA00008135"/>
    </source>
</evidence>
<dbReference type="InterPro" id="IPR013288">
    <property type="entry name" value="Cyt_c_oxidase_su4"/>
</dbReference>
<keyword evidence="9" id="KW-1185">Reference proteome</keyword>
<evidence type="ECO:0000256" key="2">
    <source>
        <dbReference type="ARBA" id="ARBA00004673"/>
    </source>
</evidence>
<dbReference type="UniPathway" id="UPA00705"/>
<dbReference type="GO" id="GO:0045277">
    <property type="term" value="C:respiratory chain complex IV"/>
    <property type="evidence" value="ECO:0007669"/>
    <property type="project" value="InterPro"/>
</dbReference>
<dbReference type="Proteomes" id="UP000736164">
    <property type="component" value="Unassembled WGS sequence"/>
</dbReference>
<dbReference type="AlphaFoldDB" id="A0A8J7NXC0"/>
<dbReference type="PANTHER" id="PTHR10707:SF13">
    <property type="entry name" value="CYTOCHROME C OXIDASE SUBUNIT 4"/>
    <property type="match status" value="1"/>
</dbReference>
<sequence length="70" mass="8321">ALWKMVVGGIFIFIGITSLLLWWQRGFVYPPRPHTLSDEWKAMYAKRMIDMQVNPVVEGFSAKWDYERNE</sequence>
<dbReference type="Gene3D" id="1.10.442.10">
    <property type="entry name" value="Cytochrome c oxidase subunit IV"/>
    <property type="match status" value="1"/>
</dbReference>
<feature type="non-terminal residue" evidence="8">
    <location>
        <position position="70"/>
    </location>
</feature>